<comment type="caution">
    <text evidence="1">The sequence shown here is derived from an EMBL/GenBank/DDBJ whole genome shotgun (WGS) entry which is preliminary data.</text>
</comment>
<dbReference type="Proteomes" id="UP001345691">
    <property type="component" value="Unassembled WGS sequence"/>
</dbReference>
<dbReference type="EMBL" id="JAVRRF010000048">
    <property type="protein sequence ID" value="KAK5049157.1"/>
    <property type="molecule type" value="Genomic_DNA"/>
</dbReference>
<evidence type="ECO:0000313" key="2">
    <source>
        <dbReference type="Proteomes" id="UP001345691"/>
    </source>
</evidence>
<accession>A0ABR0IV09</accession>
<proteinExistence type="predicted"/>
<keyword evidence="2" id="KW-1185">Reference proteome</keyword>
<gene>
    <name evidence="1" type="ORF">LTR69_011184</name>
</gene>
<protein>
    <submittedName>
        <fullName evidence="1">Uncharacterized protein</fullName>
    </submittedName>
</protein>
<organism evidence="1 2">
    <name type="scientific">Exophiala sideris</name>
    <dbReference type="NCBI Taxonomy" id="1016849"/>
    <lineage>
        <taxon>Eukaryota</taxon>
        <taxon>Fungi</taxon>
        <taxon>Dikarya</taxon>
        <taxon>Ascomycota</taxon>
        <taxon>Pezizomycotina</taxon>
        <taxon>Eurotiomycetes</taxon>
        <taxon>Chaetothyriomycetidae</taxon>
        <taxon>Chaetothyriales</taxon>
        <taxon>Herpotrichiellaceae</taxon>
        <taxon>Exophiala</taxon>
    </lineage>
</organism>
<sequence length="104" mass="11870">MTSKTHYKHLQHGKICKSSIGSVYLVKLKVPQNRRHHESDPEMEKNDLDSNMKDLIPMVGRICTNVSHGKDIEGDRLEDAATFQDYRKGLAVDDGLDYVRNACR</sequence>
<evidence type="ECO:0000313" key="1">
    <source>
        <dbReference type="EMBL" id="KAK5049157.1"/>
    </source>
</evidence>
<reference evidence="1 2" key="1">
    <citation type="submission" date="2023-08" db="EMBL/GenBank/DDBJ databases">
        <title>Black Yeasts Isolated from many extreme environments.</title>
        <authorList>
            <person name="Coleine C."/>
            <person name="Stajich J.E."/>
            <person name="Selbmann L."/>
        </authorList>
    </citation>
    <scope>NUCLEOTIDE SEQUENCE [LARGE SCALE GENOMIC DNA]</scope>
    <source>
        <strain evidence="1 2">CCFEE 6328</strain>
    </source>
</reference>
<name>A0ABR0IV09_9EURO</name>